<keyword evidence="3" id="KW-1185">Reference proteome</keyword>
<evidence type="ECO:0008006" key="4">
    <source>
        <dbReference type="Google" id="ProtNLM"/>
    </source>
</evidence>
<dbReference type="InterPro" id="IPR031832">
    <property type="entry name" value="DUF4747"/>
</dbReference>
<sequence>MATFKYYNLQVLPLDGKEENLIGSDGYKKIFSSYSEVVNKAFRERKLPTISHDLMNDMQFSFKKIEIKDQYAQGKLIKFDHIDRLVEVYTNDELYENKSEQSIASSKRVEFDFVFDFKKHILAVEAKQGLPSTKVLIESILSLLASTVTDEYASHYIKIIELTDASSLEKVLDEADYYKKVSVEVTFSNSDKLERGLLSLIDENSRENNIHTIKAEQKPPKDRSSKAISMVLMPLIILSTKLGNSDITYMKDNKEITYHMREYPVKKRVGRDSKMTDDDYYSQIFTSITNAEFTARTAEETNKKLLDEYKIEENE</sequence>
<dbReference type="RefSeq" id="WP_069944849.1">
    <property type="nucleotide sequence ID" value="NZ_JAHAVV010000040.1"/>
</dbReference>
<evidence type="ECO:0000256" key="1">
    <source>
        <dbReference type="SAM" id="Coils"/>
    </source>
</evidence>
<dbReference type="Proteomes" id="UP000095392">
    <property type="component" value="Unassembled WGS sequence"/>
</dbReference>
<reference evidence="2 3" key="1">
    <citation type="submission" date="2016-09" db="EMBL/GenBank/DDBJ databases">
        <title>Draft Genome Sequence of four Alteromonas macleodii strains isolated from copper coupons and grown long-term at elevated copper levels.</title>
        <authorList>
            <person name="Cusick K."/>
            <person name="Dale J."/>
            <person name="Little B."/>
            <person name="Biffinger J."/>
        </authorList>
    </citation>
    <scope>NUCLEOTIDE SEQUENCE [LARGE SCALE GENOMIC DNA]</scope>
    <source>
        <strain evidence="2 3">KCP01</strain>
    </source>
</reference>
<dbReference type="EMBL" id="MIPY01000021">
    <property type="protein sequence ID" value="OES29067.1"/>
    <property type="molecule type" value="Genomic_DNA"/>
</dbReference>
<feature type="coiled-coil region" evidence="1">
    <location>
        <begin position="288"/>
        <end position="315"/>
    </location>
</feature>
<keyword evidence="1" id="KW-0175">Coiled coil</keyword>
<accession>A0AB36FR53</accession>
<dbReference type="Pfam" id="PF15931">
    <property type="entry name" value="DUF4747"/>
    <property type="match status" value="1"/>
</dbReference>
<name>A0AB36FR53_ALTMA</name>
<dbReference type="AlphaFoldDB" id="A0AB36FR53"/>
<comment type="caution">
    <text evidence="2">The sequence shown here is derived from an EMBL/GenBank/DDBJ whole genome shotgun (WGS) entry which is preliminary data.</text>
</comment>
<evidence type="ECO:0000313" key="2">
    <source>
        <dbReference type="EMBL" id="OES29067.1"/>
    </source>
</evidence>
<gene>
    <name evidence="2" type="ORF">BFV95_3293</name>
</gene>
<organism evidence="2 3">
    <name type="scientific">Alteromonas macleodii</name>
    <name type="common">Pseudoalteromonas macleodii</name>
    <dbReference type="NCBI Taxonomy" id="28108"/>
    <lineage>
        <taxon>Bacteria</taxon>
        <taxon>Pseudomonadati</taxon>
        <taxon>Pseudomonadota</taxon>
        <taxon>Gammaproteobacteria</taxon>
        <taxon>Alteromonadales</taxon>
        <taxon>Alteromonadaceae</taxon>
        <taxon>Alteromonas/Salinimonas group</taxon>
        <taxon>Alteromonas</taxon>
    </lineage>
</organism>
<evidence type="ECO:0000313" key="3">
    <source>
        <dbReference type="Proteomes" id="UP000095392"/>
    </source>
</evidence>
<protein>
    <recommendedName>
        <fullName evidence="4">DUF4747 family protein</fullName>
    </recommendedName>
</protein>
<proteinExistence type="predicted"/>